<name>A0A8J4XWU6_CHIOP</name>
<evidence type="ECO:0000256" key="1">
    <source>
        <dbReference type="SAM" id="MobiDB-lite"/>
    </source>
</evidence>
<accession>A0A8J4XWU6</accession>
<protein>
    <submittedName>
        <fullName evidence="2">Uncharacterized protein</fullName>
    </submittedName>
</protein>
<feature type="region of interest" description="Disordered" evidence="1">
    <location>
        <begin position="51"/>
        <end position="72"/>
    </location>
</feature>
<comment type="caution">
    <text evidence="2">The sequence shown here is derived from an EMBL/GenBank/DDBJ whole genome shotgun (WGS) entry which is preliminary data.</text>
</comment>
<gene>
    <name evidence="2" type="ORF">GWK47_015977</name>
</gene>
<evidence type="ECO:0000313" key="2">
    <source>
        <dbReference type="EMBL" id="KAG0713549.1"/>
    </source>
</evidence>
<keyword evidence="3" id="KW-1185">Reference proteome</keyword>
<dbReference type="Proteomes" id="UP000770661">
    <property type="component" value="Unassembled WGS sequence"/>
</dbReference>
<sequence length="156" mass="17410">MRCSTTQCSEEVPGGEHLTEFTGVYPGSTVTDKQVSYQLVRAVKRGRSPVRAAGDKVWQGSPQPVARVHGGPKSMDLTGKETQHPEILVKYCLQGCTSNSYYDIKVHPQTRGRPQAILTQLRVMRSQPKKVQTAVTFYVGDRSRVSHTWFECVLLC</sequence>
<proteinExistence type="predicted"/>
<dbReference type="OrthoDB" id="1688907at2759"/>
<evidence type="ECO:0000313" key="3">
    <source>
        <dbReference type="Proteomes" id="UP000770661"/>
    </source>
</evidence>
<dbReference type="AlphaFoldDB" id="A0A8J4XWU6"/>
<reference evidence="2" key="1">
    <citation type="submission" date="2020-07" db="EMBL/GenBank/DDBJ databases">
        <title>The High-quality genome of the commercially important snow crab, Chionoecetes opilio.</title>
        <authorList>
            <person name="Jeong J.-H."/>
            <person name="Ryu S."/>
        </authorList>
    </citation>
    <scope>NUCLEOTIDE SEQUENCE</scope>
    <source>
        <strain evidence="2">MADBK_172401_WGS</strain>
        <tissue evidence="2">Digestive gland</tissue>
    </source>
</reference>
<dbReference type="EMBL" id="JACEEZ010021365">
    <property type="protein sequence ID" value="KAG0713549.1"/>
    <property type="molecule type" value="Genomic_DNA"/>
</dbReference>
<organism evidence="2 3">
    <name type="scientific">Chionoecetes opilio</name>
    <name type="common">Atlantic snow crab</name>
    <name type="synonym">Cancer opilio</name>
    <dbReference type="NCBI Taxonomy" id="41210"/>
    <lineage>
        <taxon>Eukaryota</taxon>
        <taxon>Metazoa</taxon>
        <taxon>Ecdysozoa</taxon>
        <taxon>Arthropoda</taxon>
        <taxon>Crustacea</taxon>
        <taxon>Multicrustacea</taxon>
        <taxon>Malacostraca</taxon>
        <taxon>Eumalacostraca</taxon>
        <taxon>Eucarida</taxon>
        <taxon>Decapoda</taxon>
        <taxon>Pleocyemata</taxon>
        <taxon>Brachyura</taxon>
        <taxon>Eubrachyura</taxon>
        <taxon>Majoidea</taxon>
        <taxon>Majidae</taxon>
        <taxon>Chionoecetes</taxon>
    </lineage>
</organism>